<feature type="transmembrane region" description="Helical" evidence="7">
    <location>
        <begin position="283"/>
        <end position="301"/>
    </location>
</feature>
<dbReference type="InterPro" id="IPR037185">
    <property type="entry name" value="EmrE-like"/>
</dbReference>
<feature type="transmembrane region" description="Helical" evidence="7">
    <location>
        <begin position="226"/>
        <end position="248"/>
    </location>
</feature>
<feature type="domain" description="EamA" evidence="8">
    <location>
        <begin position="26"/>
        <end position="156"/>
    </location>
</feature>
<evidence type="ECO:0000313" key="9">
    <source>
        <dbReference type="EMBL" id="RAG80948.1"/>
    </source>
</evidence>
<feature type="transmembrane region" description="Helical" evidence="7">
    <location>
        <begin position="142"/>
        <end position="159"/>
    </location>
</feature>
<sequence>MKTHDSATLPRPIAVDRGGDGRGAGRGMLWAGSGVGLFSLSFAATEWSLRGFGPWSTVGVRGALAALVAAACLALRRAPRPERRHWAGLLTVGLGCVVGFPALTTLALRTATTAHSAVVIGLMPLATSCYSAVRTRSRQPRAFWAAAVVGAATVVGFTLLEHGGAPSGADLYLFAALLVCSAGYAEGGRLAREMPGWQVIAWALVAVLPVTATMAALALHGEPVRLGAVALTGVVFLGLSQFVSYIPWYQGMALIGVQRAAQLQLAQPLLNLLWAALLLHERIPAAAPVAALLVLVCIAATQRSAARS</sequence>
<dbReference type="SUPFAM" id="SSF103481">
    <property type="entry name" value="Multidrug resistance efflux transporter EmrE"/>
    <property type="match status" value="2"/>
</dbReference>
<comment type="similarity">
    <text evidence="2">Belongs to the EamA transporter family.</text>
</comment>
<dbReference type="OrthoDB" id="9784288at2"/>
<keyword evidence="3 7" id="KW-0812">Transmembrane</keyword>
<feature type="transmembrane region" description="Helical" evidence="7">
    <location>
        <begin position="199"/>
        <end position="220"/>
    </location>
</feature>
<gene>
    <name evidence="9" type="ORF">DN069_35100</name>
</gene>
<name>A0A2X0J0V9_9ACTN</name>
<feature type="domain" description="EamA" evidence="8">
    <location>
        <begin position="169"/>
        <end position="298"/>
    </location>
</feature>
<dbReference type="InterPro" id="IPR050638">
    <property type="entry name" value="AA-Vitamin_Transporters"/>
</dbReference>
<dbReference type="Proteomes" id="UP000248889">
    <property type="component" value="Unassembled WGS sequence"/>
</dbReference>
<evidence type="ECO:0000256" key="4">
    <source>
        <dbReference type="ARBA" id="ARBA00022989"/>
    </source>
</evidence>
<feature type="transmembrane region" description="Helical" evidence="7">
    <location>
        <begin position="55"/>
        <end position="75"/>
    </location>
</feature>
<proteinExistence type="inferred from homology"/>
<organism evidence="9 10">
    <name type="scientific">Streptacidiphilus pinicola</name>
    <dbReference type="NCBI Taxonomy" id="2219663"/>
    <lineage>
        <taxon>Bacteria</taxon>
        <taxon>Bacillati</taxon>
        <taxon>Actinomycetota</taxon>
        <taxon>Actinomycetes</taxon>
        <taxon>Kitasatosporales</taxon>
        <taxon>Streptomycetaceae</taxon>
        <taxon>Streptacidiphilus</taxon>
    </lineage>
</organism>
<evidence type="ECO:0000256" key="1">
    <source>
        <dbReference type="ARBA" id="ARBA00004141"/>
    </source>
</evidence>
<evidence type="ECO:0000256" key="2">
    <source>
        <dbReference type="ARBA" id="ARBA00007362"/>
    </source>
</evidence>
<keyword evidence="4 7" id="KW-1133">Transmembrane helix</keyword>
<protein>
    <submittedName>
        <fullName evidence="9">EamA family transporter</fullName>
    </submittedName>
</protein>
<comment type="caution">
    <text evidence="9">The sequence shown here is derived from an EMBL/GenBank/DDBJ whole genome shotgun (WGS) entry which is preliminary data.</text>
</comment>
<evidence type="ECO:0000256" key="7">
    <source>
        <dbReference type="SAM" id="Phobius"/>
    </source>
</evidence>
<evidence type="ECO:0000256" key="5">
    <source>
        <dbReference type="ARBA" id="ARBA00023136"/>
    </source>
</evidence>
<keyword evidence="5 7" id="KW-0472">Membrane</keyword>
<evidence type="ECO:0000313" key="10">
    <source>
        <dbReference type="Proteomes" id="UP000248889"/>
    </source>
</evidence>
<dbReference type="PANTHER" id="PTHR32322:SF2">
    <property type="entry name" value="EAMA DOMAIN-CONTAINING PROTEIN"/>
    <property type="match status" value="1"/>
</dbReference>
<comment type="subcellular location">
    <subcellularLocation>
        <location evidence="1">Membrane</location>
        <topology evidence="1">Multi-pass membrane protein</topology>
    </subcellularLocation>
</comment>
<accession>A0A2X0J0V9</accession>
<dbReference type="RefSeq" id="WP_111507302.1">
    <property type="nucleotide sequence ID" value="NZ_QKYN01000185.1"/>
</dbReference>
<dbReference type="AlphaFoldDB" id="A0A2X0J0V9"/>
<feature type="transmembrane region" description="Helical" evidence="7">
    <location>
        <begin position="87"/>
        <end position="108"/>
    </location>
</feature>
<evidence type="ECO:0000256" key="6">
    <source>
        <dbReference type="SAM" id="MobiDB-lite"/>
    </source>
</evidence>
<dbReference type="EMBL" id="QKYN01000185">
    <property type="protein sequence ID" value="RAG80948.1"/>
    <property type="molecule type" value="Genomic_DNA"/>
</dbReference>
<dbReference type="GO" id="GO:0016020">
    <property type="term" value="C:membrane"/>
    <property type="evidence" value="ECO:0007669"/>
    <property type="project" value="UniProtKB-SubCell"/>
</dbReference>
<feature type="region of interest" description="Disordered" evidence="6">
    <location>
        <begin position="1"/>
        <end position="20"/>
    </location>
</feature>
<reference evidence="9 10" key="1">
    <citation type="submission" date="2018-06" db="EMBL/GenBank/DDBJ databases">
        <title>Streptacidiphilus pinicola sp. nov., isolated from pine grove soil.</title>
        <authorList>
            <person name="Roh S.G."/>
            <person name="Park S."/>
            <person name="Kim M.-K."/>
            <person name="Yun B.-R."/>
            <person name="Park J."/>
            <person name="Kim M.J."/>
            <person name="Kim Y.S."/>
            <person name="Kim S.B."/>
        </authorList>
    </citation>
    <scope>NUCLEOTIDE SEQUENCE [LARGE SCALE GENOMIC DNA]</scope>
    <source>
        <strain evidence="9 10">MMS16-CNU450</strain>
    </source>
</reference>
<evidence type="ECO:0000259" key="8">
    <source>
        <dbReference type="Pfam" id="PF00892"/>
    </source>
</evidence>
<dbReference type="PANTHER" id="PTHR32322">
    <property type="entry name" value="INNER MEMBRANE TRANSPORTER"/>
    <property type="match status" value="1"/>
</dbReference>
<dbReference type="InterPro" id="IPR000620">
    <property type="entry name" value="EamA_dom"/>
</dbReference>
<keyword evidence="10" id="KW-1185">Reference proteome</keyword>
<feature type="transmembrane region" description="Helical" evidence="7">
    <location>
        <begin position="114"/>
        <end position="133"/>
    </location>
</feature>
<evidence type="ECO:0000256" key="3">
    <source>
        <dbReference type="ARBA" id="ARBA00022692"/>
    </source>
</evidence>
<dbReference type="Pfam" id="PF00892">
    <property type="entry name" value="EamA"/>
    <property type="match status" value="2"/>
</dbReference>